<proteinExistence type="predicted"/>
<keyword evidence="2" id="KW-1185">Reference proteome</keyword>
<dbReference type="AlphaFoldDB" id="A0A1Q8YA51"/>
<organism evidence="1 2">
    <name type="scientific">Rhodoferax antarcticus ANT.BR</name>
    <dbReference type="NCBI Taxonomy" id="1111071"/>
    <lineage>
        <taxon>Bacteria</taxon>
        <taxon>Pseudomonadati</taxon>
        <taxon>Pseudomonadota</taxon>
        <taxon>Betaproteobacteria</taxon>
        <taxon>Burkholderiales</taxon>
        <taxon>Comamonadaceae</taxon>
        <taxon>Rhodoferax</taxon>
    </lineage>
</organism>
<accession>A0A1Q8YA51</accession>
<gene>
    <name evidence="1" type="ORF">BLL52_3756</name>
</gene>
<evidence type="ECO:0000313" key="2">
    <source>
        <dbReference type="Proteomes" id="UP000185911"/>
    </source>
</evidence>
<name>A0A1Q8YA51_9BURK</name>
<evidence type="ECO:0000313" key="1">
    <source>
        <dbReference type="EMBL" id="OLP04936.1"/>
    </source>
</evidence>
<sequence>MQLPNGTLSKTKRQCDCQNLSGTFIAGCISCAMRFQYVMAMTLFELAGVST</sequence>
<reference evidence="1 2" key="1">
    <citation type="submission" date="2017-01" db="EMBL/GenBank/DDBJ databases">
        <title>Genome sequence of Rhodoferax antarcticus ANT.BR, a psychrophilic purple nonsulfur bacterium from an Antarctic microbial mat.</title>
        <authorList>
            <person name="Baker J."/>
            <person name="Riester C."/>
            <person name="Skinner B."/>
            <person name="Newell A."/>
            <person name="Swingley W."/>
            <person name="Madigan M."/>
            <person name="Jung D."/>
            <person name="Asao M."/>
            <person name="Chen M."/>
            <person name="Loughlin P."/>
            <person name="Pan H."/>
            <person name="Lin S."/>
            <person name="Li N."/>
            <person name="Shaw J."/>
            <person name="Prado M."/>
            <person name="Sherman C."/>
            <person name="Li X."/>
            <person name="Tang J."/>
            <person name="Blankenship R."/>
            <person name="Zhao T."/>
            <person name="Touchman J."/>
            <person name="Sattley M."/>
        </authorList>
    </citation>
    <scope>NUCLEOTIDE SEQUENCE [LARGE SCALE GENOMIC DNA]</scope>
    <source>
        <strain evidence="1 2">ANT.BR</strain>
    </source>
</reference>
<protein>
    <submittedName>
        <fullName evidence="1">Uncharacterized protein</fullName>
    </submittedName>
</protein>
<comment type="caution">
    <text evidence="1">The sequence shown here is derived from an EMBL/GenBank/DDBJ whole genome shotgun (WGS) entry which is preliminary data.</text>
</comment>
<dbReference type="Proteomes" id="UP000185911">
    <property type="component" value="Unassembled WGS sequence"/>
</dbReference>
<dbReference type="EMBL" id="MSYM01000018">
    <property type="protein sequence ID" value="OLP04936.1"/>
    <property type="molecule type" value="Genomic_DNA"/>
</dbReference>